<dbReference type="SMART" id="SM00345">
    <property type="entry name" value="HTH_GNTR"/>
    <property type="match status" value="1"/>
</dbReference>
<dbReference type="PRINTS" id="PR00035">
    <property type="entry name" value="HTHGNTR"/>
</dbReference>
<evidence type="ECO:0000256" key="3">
    <source>
        <dbReference type="ARBA" id="ARBA00023163"/>
    </source>
</evidence>
<keyword evidence="1" id="KW-0805">Transcription regulation</keyword>
<dbReference type="Proteomes" id="UP001165652">
    <property type="component" value="Unassembled WGS sequence"/>
</dbReference>
<feature type="domain" description="HTH gntR-type" evidence="4">
    <location>
        <begin position="1"/>
        <end position="66"/>
    </location>
</feature>
<evidence type="ECO:0000259" key="4">
    <source>
        <dbReference type="PROSITE" id="PS50949"/>
    </source>
</evidence>
<dbReference type="Gene3D" id="1.10.10.10">
    <property type="entry name" value="Winged helix-like DNA-binding domain superfamily/Winged helix DNA-binding domain"/>
    <property type="match status" value="1"/>
</dbReference>
<dbReference type="PANTHER" id="PTHR43537">
    <property type="entry name" value="TRANSCRIPTIONAL REGULATOR, GNTR FAMILY"/>
    <property type="match status" value="1"/>
</dbReference>
<dbReference type="EMBL" id="JAQQLI010000046">
    <property type="protein sequence ID" value="MDC7788514.1"/>
    <property type="molecule type" value="Genomic_DNA"/>
</dbReference>
<keyword evidence="2" id="KW-0238">DNA-binding</keyword>
<dbReference type="InterPro" id="IPR000524">
    <property type="entry name" value="Tscrpt_reg_HTH_GntR"/>
</dbReference>
<dbReference type="Gene3D" id="1.20.120.530">
    <property type="entry name" value="GntR ligand-binding domain-like"/>
    <property type="match status" value="1"/>
</dbReference>
<sequence length="217" mass="24115">MVENAYRALKTAVRDNVFPPGYQGSEQEIALRLGMSRTPVHEALIRLQEEGLVRVLPKRGIQVCALSPDDMREIYDLVATLEGRAAEAIAAGDAALRTRALDALDAINADMRAALDRDDLDAWAQADDRFHRALVERCGNRRLARAVGTVMDQSHRARMVTLRLRVKPIRSLKEHLAVTAAIRKGDAPRAGALARAHREHARDELLPLLETLGMRHL</sequence>
<dbReference type="SMART" id="SM00895">
    <property type="entry name" value="FCD"/>
    <property type="match status" value="1"/>
</dbReference>
<dbReference type="InterPro" id="IPR036388">
    <property type="entry name" value="WH-like_DNA-bd_sf"/>
</dbReference>
<reference evidence="5" key="2">
    <citation type="submission" date="2023-02" db="EMBL/GenBank/DDBJ databases">
        <authorList>
            <person name="Rayyan A."/>
            <person name="Meyer T."/>
            <person name="Kyndt J.A."/>
        </authorList>
    </citation>
    <scope>NUCLEOTIDE SEQUENCE</scope>
    <source>
        <strain evidence="5">DSM 9987</strain>
    </source>
</reference>
<organism evidence="5 6">
    <name type="scientific">Rhodoplanes tepidamans</name>
    <name type="common">Rhodoplanes cryptolactis</name>
    <dbReference type="NCBI Taxonomy" id="200616"/>
    <lineage>
        <taxon>Bacteria</taxon>
        <taxon>Pseudomonadati</taxon>
        <taxon>Pseudomonadota</taxon>
        <taxon>Alphaproteobacteria</taxon>
        <taxon>Hyphomicrobiales</taxon>
        <taxon>Nitrobacteraceae</taxon>
        <taxon>Rhodoplanes</taxon>
    </lineage>
</organism>
<accession>A0ABT5JFN1</accession>
<dbReference type="Pfam" id="PF07729">
    <property type="entry name" value="FCD"/>
    <property type="match status" value="1"/>
</dbReference>
<dbReference type="InterPro" id="IPR011711">
    <property type="entry name" value="GntR_C"/>
</dbReference>
<dbReference type="Pfam" id="PF00392">
    <property type="entry name" value="GntR"/>
    <property type="match status" value="1"/>
</dbReference>
<protein>
    <submittedName>
        <fullName evidence="5">GntR family transcriptional regulator</fullName>
    </submittedName>
</protein>
<keyword evidence="6" id="KW-1185">Reference proteome</keyword>
<reference evidence="5" key="1">
    <citation type="journal article" date="2023" name="Microbiol Resour">
        <title>Genome Sequences of Rhodoplanes serenus and Two Thermotolerant Strains, Rhodoplanes tepidamans and 'Rhodoplanes cryptolactis,' Further Refine the Genus.</title>
        <authorList>
            <person name="Rayyan A.A."/>
            <person name="Kyndt J.A."/>
        </authorList>
    </citation>
    <scope>NUCLEOTIDE SEQUENCE</scope>
    <source>
        <strain evidence="5">DSM 9987</strain>
    </source>
</reference>
<gene>
    <name evidence="5" type="ORF">PQJ73_22715</name>
</gene>
<keyword evidence="3" id="KW-0804">Transcription</keyword>
<dbReference type="InterPro" id="IPR008920">
    <property type="entry name" value="TF_FadR/GntR_C"/>
</dbReference>
<evidence type="ECO:0000256" key="2">
    <source>
        <dbReference type="ARBA" id="ARBA00023125"/>
    </source>
</evidence>
<name>A0ABT5JFN1_RHOTP</name>
<comment type="caution">
    <text evidence="5">The sequence shown here is derived from an EMBL/GenBank/DDBJ whole genome shotgun (WGS) entry which is preliminary data.</text>
</comment>
<dbReference type="PROSITE" id="PS50949">
    <property type="entry name" value="HTH_GNTR"/>
    <property type="match status" value="1"/>
</dbReference>
<dbReference type="InterPro" id="IPR036390">
    <property type="entry name" value="WH_DNA-bd_sf"/>
</dbReference>
<dbReference type="SUPFAM" id="SSF48008">
    <property type="entry name" value="GntR ligand-binding domain-like"/>
    <property type="match status" value="1"/>
</dbReference>
<evidence type="ECO:0000256" key="1">
    <source>
        <dbReference type="ARBA" id="ARBA00023015"/>
    </source>
</evidence>
<evidence type="ECO:0000313" key="5">
    <source>
        <dbReference type="EMBL" id="MDC7788514.1"/>
    </source>
</evidence>
<dbReference type="SUPFAM" id="SSF46785">
    <property type="entry name" value="Winged helix' DNA-binding domain"/>
    <property type="match status" value="1"/>
</dbReference>
<evidence type="ECO:0000313" key="6">
    <source>
        <dbReference type="Proteomes" id="UP001165652"/>
    </source>
</evidence>
<dbReference type="PANTHER" id="PTHR43537:SF24">
    <property type="entry name" value="GLUCONATE OPERON TRANSCRIPTIONAL REPRESSOR"/>
    <property type="match status" value="1"/>
</dbReference>
<proteinExistence type="predicted"/>